<reference evidence="6 7" key="1">
    <citation type="submission" date="2016-11" db="EMBL/GenBank/DDBJ databases">
        <authorList>
            <person name="Jaros S."/>
            <person name="Januszkiewicz K."/>
            <person name="Wedrychowicz H."/>
        </authorList>
    </citation>
    <scope>NUCLEOTIDE SEQUENCE [LARGE SCALE GENOMIC DNA]</scope>
    <source>
        <strain evidence="6 7">DSM 44666</strain>
    </source>
</reference>
<comment type="subcellular location">
    <subcellularLocation>
        <location evidence="1">Membrane</location>
        <topology evidence="1">Multi-pass membrane protein</topology>
    </subcellularLocation>
</comment>
<feature type="transmembrane region" description="Helical" evidence="5">
    <location>
        <begin position="6"/>
        <end position="25"/>
    </location>
</feature>
<dbReference type="AlphaFoldDB" id="A0A1M4XV55"/>
<evidence type="ECO:0000256" key="4">
    <source>
        <dbReference type="ARBA" id="ARBA00023136"/>
    </source>
</evidence>
<dbReference type="EMBL" id="FQVL01000005">
    <property type="protein sequence ID" value="SHE97310.1"/>
    <property type="molecule type" value="Genomic_DNA"/>
</dbReference>
<evidence type="ECO:0000313" key="6">
    <source>
        <dbReference type="EMBL" id="SHE97310.1"/>
    </source>
</evidence>
<dbReference type="GO" id="GO:0016020">
    <property type="term" value="C:membrane"/>
    <property type="evidence" value="ECO:0007669"/>
    <property type="project" value="UniProtKB-SubCell"/>
</dbReference>
<protein>
    <submittedName>
        <fullName evidence="6">Zinc transporter, ZIP family</fullName>
    </submittedName>
</protein>
<evidence type="ECO:0000256" key="2">
    <source>
        <dbReference type="ARBA" id="ARBA00022692"/>
    </source>
</evidence>
<keyword evidence="4 5" id="KW-0472">Membrane</keyword>
<gene>
    <name evidence="6" type="ORF">SAMN05444392_105198</name>
</gene>
<feature type="transmembrane region" description="Helical" evidence="5">
    <location>
        <begin position="99"/>
        <end position="122"/>
    </location>
</feature>
<dbReference type="OrthoDB" id="9787346at2"/>
<keyword evidence="7" id="KW-1185">Reference proteome</keyword>
<accession>A0A1M4XV55</accession>
<keyword evidence="2 5" id="KW-0812">Transmembrane</keyword>
<dbReference type="RefSeq" id="WP_073154804.1">
    <property type="nucleotide sequence ID" value="NZ_FQVL01000005.1"/>
</dbReference>
<feature type="transmembrane region" description="Helical" evidence="5">
    <location>
        <begin position="161"/>
        <end position="183"/>
    </location>
</feature>
<dbReference type="PANTHER" id="PTHR11040">
    <property type="entry name" value="ZINC/IRON TRANSPORTER"/>
    <property type="match status" value="1"/>
</dbReference>
<evidence type="ECO:0000256" key="3">
    <source>
        <dbReference type="ARBA" id="ARBA00022989"/>
    </source>
</evidence>
<feature type="transmembrane region" description="Helical" evidence="5">
    <location>
        <begin position="62"/>
        <end position="79"/>
    </location>
</feature>
<feature type="transmembrane region" description="Helical" evidence="5">
    <location>
        <begin position="128"/>
        <end position="149"/>
    </location>
</feature>
<evidence type="ECO:0000256" key="5">
    <source>
        <dbReference type="SAM" id="Phobius"/>
    </source>
</evidence>
<sequence>MVNQAIFYSFLAGLCTMIGPILSLLVPLSRQAISFAFGVSSGIMLLVSYATLLPTAVQYGDFYHVGIGMGLAVLTMILFRQLPFGHFHAISPESAYQRLGIYLIMAIIVHNIPEGIAIGVGFESEHHAGMLLVLALAIHNIPEGMAMSLPLLKEGYRPLQIISLSLLCGMALPLGTWMGINWLSNNIDITATSLVFAATVMIWIVVCEVFPHAFYLGRKFSVYGLLAGGIFMYIVHQFHR</sequence>
<dbReference type="STRING" id="112248.SAMN05444392_105198"/>
<dbReference type="Proteomes" id="UP000184476">
    <property type="component" value="Unassembled WGS sequence"/>
</dbReference>
<feature type="transmembrane region" description="Helical" evidence="5">
    <location>
        <begin position="32"/>
        <end position="50"/>
    </location>
</feature>
<dbReference type="GO" id="GO:0005385">
    <property type="term" value="F:zinc ion transmembrane transporter activity"/>
    <property type="evidence" value="ECO:0007669"/>
    <property type="project" value="TreeGrafter"/>
</dbReference>
<proteinExistence type="predicted"/>
<keyword evidence="3 5" id="KW-1133">Transmembrane helix</keyword>
<organism evidence="6 7">
    <name type="scientific">Seinonella peptonophila</name>
    <dbReference type="NCBI Taxonomy" id="112248"/>
    <lineage>
        <taxon>Bacteria</taxon>
        <taxon>Bacillati</taxon>
        <taxon>Bacillota</taxon>
        <taxon>Bacilli</taxon>
        <taxon>Bacillales</taxon>
        <taxon>Thermoactinomycetaceae</taxon>
        <taxon>Seinonella</taxon>
    </lineage>
</organism>
<name>A0A1M4XV55_9BACL</name>
<evidence type="ECO:0000256" key="1">
    <source>
        <dbReference type="ARBA" id="ARBA00004141"/>
    </source>
</evidence>
<evidence type="ECO:0000313" key="7">
    <source>
        <dbReference type="Proteomes" id="UP000184476"/>
    </source>
</evidence>
<feature type="transmembrane region" description="Helical" evidence="5">
    <location>
        <begin position="222"/>
        <end position="239"/>
    </location>
</feature>
<feature type="transmembrane region" description="Helical" evidence="5">
    <location>
        <begin position="189"/>
        <end position="210"/>
    </location>
</feature>
<dbReference type="InterPro" id="IPR003689">
    <property type="entry name" value="ZIP"/>
</dbReference>
<dbReference type="Pfam" id="PF02535">
    <property type="entry name" value="Zip"/>
    <property type="match status" value="1"/>
</dbReference>
<dbReference type="PANTHER" id="PTHR11040:SF205">
    <property type="entry name" value="ZINC TRANSPORTER ZUPT"/>
    <property type="match status" value="1"/>
</dbReference>